<comment type="caution">
    <text evidence="2">The sequence shown here is derived from an EMBL/GenBank/DDBJ whole genome shotgun (WGS) entry which is preliminary data.</text>
</comment>
<name>A0ABQ4D533_9ACTN</name>
<gene>
    <name evidence="2" type="ORF">Asi02nite_81620</name>
</gene>
<evidence type="ECO:0000313" key="2">
    <source>
        <dbReference type="EMBL" id="GIF78644.1"/>
    </source>
</evidence>
<evidence type="ECO:0000256" key="1">
    <source>
        <dbReference type="SAM" id="SignalP"/>
    </source>
</evidence>
<reference evidence="2 3" key="1">
    <citation type="submission" date="2021-01" db="EMBL/GenBank/DDBJ databases">
        <title>Whole genome shotgun sequence of Asanoa siamensis NBRC 107932.</title>
        <authorList>
            <person name="Komaki H."/>
            <person name="Tamura T."/>
        </authorList>
    </citation>
    <scope>NUCLEOTIDE SEQUENCE [LARGE SCALE GENOMIC DNA]</scope>
    <source>
        <strain evidence="2 3">NBRC 107932</strain>
    </source>
</reference>
<protein>
    <submittedName>
        <fullName evidence="2">Uncharacterized protein</fullName>
    </submittedName>
</protein>
<dbReference type="InterPro" id="IPR006311">
    <property type="entry name" value="TAT_signal"/>
</dbReference>
<dbReference type="RefSeq" id="WP_203719478.1">
    <property type="nucleotide sequence ID" value="NZ_BONE01000199.1"/>
</dbReference>
<dbReference type="PROSITE" id="PS51318">
    <property type="entry name" value="TAT"/>
    <property type="match status" value="1"/>
</dbReference>
<accession>A0ABQ4D533</accession>
<keyword evidence="1" id="KW-0732">Signal</keyword>
<feature type="chain" id="PRO_5045944977" evidence="1">
    <location>
        <begin position="29"/>
        <end position="51"/>
    </location>
</feature>
<feature type="signal peptide" evidence="1">
    <location>
        <begin position="1"/>
        <end position="28"/>
    </location>
</feature>
<evidence type="ECO:0000313" key="3">
    <source>
        <dbReference type="Proteomes" id="UP000604117"/>
    </source>
</evidence>
<dbReference type="Proteomes" id="UP000604117">
    <property type="component" value="Unassembled WGS sequence"/>
</dbReference>
<dbReference type="EMBL" id="BONE01000199">
    <property type="protein sequence ID" value="GIF78644.1"/>
    <property type="molecule type" value="Genomic_DNA"/>
</dbReference>
<keyword evidence="3" id="KW-1185">Reference proteome</keyword>
<proteinExistence type="predicted"/>
<sequence length="51" mass="5275">MLRRLSRRSVIGALLALPALAWAVPAAAAPARRPECVADLIVADPSLARGA</sequence>
<organism evidence="2 3">
    <name type="scientific">Asanoa siamensis</name>
    <dbReference type="NCBI Taxonomy" id="926357"/>
    <lineage>
        <taxon>Bacteria</taxon>
        <taxon>Bacillati</taxon>
        <taxon>Actinomycetota</taxon>
        <taxon>Actinomycetes</taxon>
        <taxon>Micromonosporales</taxon>
        <taxon>Micromonosporaceae</taxon>
        <taxon>Asanoa</taxon>
    </lineage>
</organism>